<name>A0A9Q0VGD0_SALPP</name>
<dbReference type="EMBL" id="JAPFFK010000008">
    <property type="protein sequence ID" value="KAJ6748179.1"/>
    <property type="molecule type" value="Genomic_DNA"/>
</dbReference>
<proteinExistence type="predicted"/>
<comment type="caution">
    <text evidence="1">The sequence shown here is derived from an EMBL/GenBank/DDBJ whole genome shotgun (WGS) entry which is preliminary data.</text>
</comment>
<keyword evidence="2" id="KW-1185">Reference proteome</keyword>
<organism evidence="1 2">
    <name type="scientific">Salix purpurea</name>
    <name type="common">Purple osier willow</name>
    <dbReference type="NCBI Taxonomy" id="77065"/>
    <lineage>
        <taxon>Eukaryota</taxon>
        <taxon>Viridiplantae</taxon>
        <taxon>Streptophyta</taxon>
        <taxon>Embryophyta</taxon>
        <taxon>Tracheophyta</taxon>
        <taxon>Spermatophyta</taxon>
        <taxon>Magnoliopsida</taxon>
        <taxon>eudicotyledons</taxon>
        <taxon>Gunneridae</taxon>
        <taxon>Pentapetalae</taxon>
        <taxon>rosids</taxon>
        <taxon>fabids</taxon>
        <taxon>Malpighiales</taxon>
        <taxon>Salicaceae</taxon>
        <taxon>Saliceae</taxon>
        <taxon>Salix</taxon>
    </lineage>
</organism>
<gene>
    <name evidence="1" type="ORF">OIU79_029328</name>
</gene>
<evidence type="ECO:0000313" key="2">
    <source>
        <dbReference type="Proteomes" id="UP001151532"/>
    </source>
</evidence>
<protein>
    <submittedName>
        <fullName evidence="1">Uncharacterized protein</fullName>
    </submittedName>
</protein>
<reference evidence="1" key="1">
    <citation type="submission" date="2022-11" db="EMBL/GenBank/DDBJ databases">
        <authorList>
            <person name="Hyden B.L."/>
            <person name="Feng K."/>
            <person name="Yates T."/>
            <person name="Jawdy S."/>
            <person name="Smart L.B."/>
            <person name="Muchero W."/>
        </authorList>
    </citation>
    <scope>NUCLEOTIDE SEQUENCE</scope>
    <source>
        <tissue evidence="1">Shoot tip</tissue>
    </source>
</reference>
<reference evidence="1" key="2">
    <citation type="journal article" date="2023" name="Int. J. Mol. Sci.">
        <title>De Novo Assembly and Annotation of 11 Diverse Shrub Willow (Salix) Genomes Reveals Novel Gene Organization in Sex-Linked Regions.</title>
        <authorList>
            <person name="Hyden B."/>
            <person name="Feng K."/>
            <person name="Yates T.B."/>
            <person name="Jawdy S."/>
            <person name="Cereghino C."/>
            <person name="Smart L.B."/>
            <person name="Muchero W."/>
        </authorList>
    </citation>
    <scope>NUCLEOTIDE SEQUENCE</scope>
    <source>
        <tissue evidence="1">Shoot tip</tissue>
    </source>
</reference>
<dbReference type="Proteomes" id="UP001151532">
    <property type="component" value="Chromosome 12"/>
</dbReference>
<accession>A0A9Q0VGD0</accession>
<evidence type="ECO:0000313" key="1">
    <source>
        <dbReference type="EMBL" id="KAJ6748179.1"/>
    </source>
</evidence>
<sequence length="66" mass="7205">MVISDAEKRIPVVEMLKSGKVTGSISTNMANGEPLITKRCQGNDVIRSDSLCAHTHNCSSKYGFDY</sequence>
<dbReference type="OrthoDB" id="1745238at2759"/>
<dbReference type="AlphaFoldDB" id="A0A9Q0VGD0"/>